<dbReference type="InterPro" id="IPR057412">
    <property type="entry name" value="INTS4_C"/>
</dbReference>
<accession>A0ABD3T006</accession>
<evidence type="ECO:0000256" key="2">
    <source>
        <dbReference type="ARBA" id="ARBA00023242"/>
    </source>
</evidence>
<proteinExistence type="predicted"/>
<dbReference type="Pfam" id="PF25458">
    <property type="entry name" value="INTS4_C"/>
    <property type="match status" value="1"/>
</dbReference>
<dbReference type="PANTHER" id="PTHR20938">
    <property type="entry name" value="INTEGRATOR COMPLEX SUBUNIT 4"/>
    <property type="match status" value="1"/>
</dbReference>
<dbReference type="PANTHER" id="PTHR20938:SF0">
    <property type="entry name" value="INTEGRATOR COMPLEX SUBUNIT 4"/>
    <property type="match status" value="1"/>
</dbReference>
<name>A0ABD3T006_9LAMI</name>
<dbReference type="Proteomes" id="UP001634393">
    <property type="component" value="Unassembled WGS sequence"/>
</dbReference>
<gene>
    <name evidence="4" type="ORF">ACJIZ3_019031</name>
</gene>
<organism evidence="4 5">
    <name type="scientific">Penstemon smallii</name>
    <dbReference type="NCBI Taxonomy" id="265156"/>
    <lineage>
        <taxon>Eukaryota</taxon>
        <taxon>Viridiplantae</taxon>
        <taxon>Streptophyta</taxon>
        <taxon>Embryophyta</taxon>
        <taxon>Tracheophyta</taxon>
        <taxon>Spermatophyta</taxon>
        <taxon>Magnoliopsida</taxon>
        <taxon>eudicotyledons</taxon>
        <taxon>Gunneridae</taxon>
        <taxon>Pentapetalae</taxon>
        <taxon>asterids</taxon>
        <taxon>lamiids</taxon>
        <taxon>Lamiales</taxon>
        <taxon>Plantaginaceae</taxon>
        <taxon>Cheloneae</taxon>
        <taxon>Penstemon</taxon>
    </lineage>
</organism>
<reference evidence="4 5" key="1">
    <citation type="submission" date="2024-12" db="EMBL/GenBank/DDBJ databases">
        <title>The unique morphological basis and parallel evolutionary history of personate flowers in Penstemon.</title>
        <authorList>
            <person name="Depatie T.H."/>
            <person name="Wessinger C.A."/>
        </authorList>
    </citation>
    <scope>NUCLEOTIDE SEQUENCE [LARGE SCALE GENOMIC DNA]</scope>
    <source>
        <strain evidence="4">WTNN_2</strain>
        <tissue evidence="4">Leaf</tissue>
    </source>
</reference>
<evidence type="ECO:0000259" key="3">
    <source>
        <dbReference type="Pfam" id="PF25458"/>
    </source>
</evidence>
<evidence type="ECO:0000256" key="1">
    <source>
        <dbReference type="ARBA" id="ARBA00004123"/>
    </source>
</evidence>
<dbReference type="GO" id="GO:0005634">
    <property type="term" value="C:nucleus"/>
    <property type="evidence" value="ECO:0007669"/>
    <property type="project" value="UniProtKB-SubCell"/>
</dbReference>
<dbReference type="EMBL" id="JBJXBP010000005">
    <property type="protein sequence ID" value="KAL3830229.1"/>
    <property type="molecule type" value="Genomic_DNA"/>
</dbReference>
<evidence type="ECO:0000313" key="4">
    <source>
        <dbReference type="EMBL" id="KAL3830229.1"/>
    </source>
</evidence>
<protein>
    <recommendedName>
        <fullName evidence="3">Integrator complex subunit 4/Protein SIEL C-terminal Ig-like domain-containing protein</fullName>
    </recommendedName>
</protein>
<sequence>MPQLEPSFDGKLDFYNVRTAALLVLAISAPVSFERRICSIPPQIFSYAVTLLGRISCGLIDVMDKNTLLTYLSHCSRFTVVSASEFFKGEVLDFQFKDRDIQLLKKCSEISGGLLPELMELKVTTPLHNYQLNLHVKSKSCTEIVFQKVIDLWPLMQLGCQNEVIRTLRNWKAEVRQLSHDSNQPAGVLVFALEYLHVIKLLVKSWACYLSIKKFEFNAMGVLEALLGKAERRLKELLYRFTGLGREDELRILELLLVTYTLRMSYIETCFDAYMKKMNLVLSHAEHLHEEGSIELSHFVVELQNISCKVGNSKDESIHELDMLQKSLDLYSPRHFVLSGELKHMEACVDVHNNYFQNPLPFISGLPVGIPFEITLYNVSSETRLWLTMTLSESTQFVFLDLQDFGGCKETRKFTFIAPFYRTPKVRSFSLKVSIAMECLSEVQPFKHCTGPKLELVHLCKEKEVYLSIGC</sequence>
<evidence type="ECO:0000313" key="5">
    <source>
        <dbReference type="Proteomes" id="UP001634393"/>
    </source>
</evidence>
<comment type="subcellular location">
    <subcellularLocation>
        <location evidence="1">Nucleus</location>
    </subcellularLocation>
</comment>
<comment type="caution">
    <text evidence="4">The sequence shown here is derived from an EMBL/GenBank/DDBJ whole genome shotgun (WGS) entry which is preliminary data.</text>
</comment>
<feature type="domain" description="Integrator complex subunit 4/Protein SIEL C-terminal Ig-like" evidence="3">
    <location>
        <begin position="357"/>
        <end position="468"/>
    </location>
</feature>
<keyword evidence="5" id="KW-1185">Reference proteome</keyword>
<dbReference type="AlphaFoldDB" id="A0ABD3T006"/>
<keyword evidence="2" id="KW-0539">Nucleus</keyword>